<evidence type="ECO:0000256" key="1">
    <source>
        <dbReference type="SAM" id="MobiDB-lite"/>
    </source>
</evidence>
<protein>
    <recommendedName>
        <fullName evidence="4">Bacterial toxin 37 domain-containing protein</fullName>
    </recommendedName>
</protein>
<dbReference type="EMBL" id="WWCW01000106">
    <property type="protein sequence ID" value="MYM90167.1"/>
    <property type="molecule type" value="Genomic_DNA"/>
</dbReference>
<comment type="caution">
    <text evidence="2">The sequence shown here is derived from an EMBL/GenBank/DDBJ whole genome shotgun (WGS) entry which is preliminary data.</text>
</comment>
<gene>
    <name evidence="2" type="ORF">GTP91_23715</name>
</gene>
<evidence type="ECO:0000313" key="3">
    <source>
        <dbReference type="Proteomes" id="UP000470302"/>
    </source>
</evidence>
<evidence type="ECO:0000313" key="2">
    <source>
        <dbReference type="EMBL" id="MYM90167.1"/>
    </source>
</evidence>
<organism evidence="2 3">
    <name type="scientific">Duganella vulcania</name>
    <dbReference type="NCBI Taxonomy" id="2692166"/>
    <lineage>
        <taxon>Bacteria</taxon>
        <taxon>Pseudomonadati</taxon>
        <taxon>Pseudomonadota</taxon>
        <taxon>Betaproteobacteria</taxon>
        <taxon>Burkholderiales</taxon>
        <taxon>Oxalobacteraceae</taxon>
        <taxon>Telluria group</taxon>
        <taxon>Duganella</taxon>
    </lineage>
</organism>
<reference evidence="2 3" key="1">
    <citation type="submission" date="2020-01" db="EMBL/GenBank/DDBJ databases">
        <title>Novel species isolated from a subtropical stream in China.</title>
        <authorList>
            <person name="Lu H."/>
        </authorList>
    </citation>
    <scope>NUCLEOTIDE SEQUENCE [LARGE SCALE GENOMIC DNA]</scope>
    <source>
        <strain evidence="2 3">FT82W</strain>
    </source>
</reference>
<name>A0A845GBC6_9BURK</name>
<accession>A0A845GBC6</accession>
<feature type="region of interest" description="Disordered" evidence="1">
    <location>
        <begin position="1"/>
        <end position="80"/>
    </location>
</feature>
<sequence>MDWKDPTKPPVGPNGEEWEWRGKPPQGGDKGGYVNPSNPDQSAPPDLGHPPPVGPHWDYTDRNKTNPGWRVYPGGRIDEK</sequence>
<proteinExistence type="predicted"/>
<dbReference type="AlphaFoldDB" id="A0A845GBC6"/>
<evidence type="ECO:0008006" key="4">
    <source>
        <dbReference type="Google" id="ProtNLM"/>
    </source>
</evidence>
<dbReference type="Proteomes" id="UP000470302">
    <property type="component" value="Unassembled WGS sequence"/>
</dbReference>